<evidence type="ECO:0000313" key="2">
    <source>
        <dbReference type="EMBL" id="EFA79957.1"/>
    </source>
</evidence>
<dbReference type="PANTHER" id="PTHR39532">
    <property type="entry name" value="F-BOX DOMAIN-CONTAINING PROTEIN-RELATED"/>
    <property type="match status" value="1"/>
</dbReference>
<comment type="caution">
    <text evidence="2">The sequence shown here is derived from an EMBL/GenBank/DDBJ whole genome shotgun (WGS) entry which is preliminary data.</text>
</comment>
<evidence type="ECO:0000256" key="1">
    <source>
        <dbReference type="SAM" id="MobiDB-lite"/>
    </source>
</evidence>
<gene>
    <name evidence="2" type="ORF">PPL_06778</name>
</gene>
<dbReference type="GeneID" id="31362259"/>
<dbReference type="PANTHER" id="PTHR39532:SF3">
    <property type="entry name" value="F-BOX DOMAIN-CONTAINING PROTEIN"/>
    <property type="match status" value="1"/>
</dbReference>
<feature type="region of interest" description="Disordered" evidence="1">
    <location>
        <begin position="1"/>
        <end position="21"/>
    </location>
</feature>
<feature type="compositionally biased region" description="Low complexity" evidence="1">
    <location>
        <begin position="1"/>
        <end position="17"/>
    </location>
</feature>
<dbReference type="Proteomes" id="UP000001396">
    <property type="component" value="Unassembled WGS sequence"/>
</dbReference>
<dbReference type="FunCoup" id="D3BFP3">
    <property type="interactions" value="805"/>
</dbReference>
<keyword evidence="3" id="KW-1185">Reference proteome</keyword>
<dbReference type="RefSeq" id="XP_020432077.1">
    <property type="nucleotide sequence ID" value="XM_020577629.1"/>
</dbReference>
<protein>
    <submittedName>
        <fullName evidence="2">Uncharacterized protein</fullName>
    </submittedName>
</protein>
<reference evidence="2 3" key="1">
    <citation type="journal article" date="2011" name="Genome Res.">
        <title>Phylogeny-wide analysis of social amoeba genomes highlights ancient origins for complex intercellular communication.</title>
        <authorList>
            <person name="Heidel A.J."/>
            <person name="Lawal H.M."/>
            <person name="Felder M."/>
            <person name="Schilde C."/>
            <person name="Helps N.R."/>
            <person name="Tunggal B."/>
            <person name="Rivero F."/>
            <person name="John U."/>
            <person name="Schleicher M."/>
            <person name="Eichinger L."/>
            <person name="Platzer M."/>
            <person name="Noegel A.A."/>
            <person name="Schaap P."/>
            <person name="Gloeckner G."/>
        </authorList>
    </citation>
    <scope>NUCLEOTIDE SEQUENCE [LARGE SCALE GENOMIC DNA]</scope>
    <source>
        <strain evidence="3">ATCC 26659 / Pp 5 / PN500</strain>
    </source>
</reference>
<sequence length="519" mass="61129">MSTDSNVDTSSSSLNESGNVEQATFNSQDTNSLSNLIECYDLYFRFNHRSNTTTTRIQCVSHFVEYHYAKYSHYFDPDGYTKFIAEVFFDPSQEVFDQLLLLHFEENSVLLETVFYKIISHNRFKPWFRQMNEYSVTRLKYRIGQFRYWIEKDRLKKIAIFKKKNLYDIVYNNKSICQQISKTETKTRVANDYIKVESNNNIILSKLLLEKIVSYSIVFNDFSEQRYKESSYSAFRNEHTNLSDIVDVSQILNFALVSKHFFSYVSKVVNNKHFDWNGFLNINNTSNEYSLVKSAPLYFNYESIKYIPYDKGVGYAYRLMSRVETFVIQSDEGGYSNGDQVRKSIFDQQYRDLDNIESNYRYYVVTDRYLVYPPPMPNLKEIVITKYLGFEQNYTKLLTHIMVTTPNANGNGIERFTVNIIKDSSDDPDCSYLYFLKPLFDYHSKTLKSIDISYSLLNREDYTHLYVLMGDIIPQIKENHINLTMVVEKSSEPLAAYFDDDDSPEINQFLVDTIQIINK</sequence>
<dbReference type="OMA" id="CSIAVIT"/>
<proteinExistence type="predicted"/>
<accession>D3BFP3</accession>
<dbReference type="AlphaFoldDB" id="D3BFP3"/>
<evidence type="ECO:0000313" key="3">
    <source>
        <dbReference type="Proteomes" id="UP000001396"/>
    </source>
</evidence>
<name>D3BFP3_HETP5</name>
<organism evidence="2 3">
    <name type="scientific">Heterostelium pallidum (strain ATCC 26659 / Pp 5 / PN500)</name>
    <name type="common">Cellular slime mold</name>
    <name type="synonym">Polysphondylium pallidum</name>
    <dbReference type="NCBI Taxonomy" id="670386"/>
    <lineage>
        <taxon>Eukaryota</taxon>
        <taxon>Amoebozoa</taxon>
        <taxon>Evosea</taxon>
        <taxon>Eumycetozoa</taxon>
        <taxon>Dictyostelia</taxon>
        <taxon>Acytosteliales</taxon>
        <taxon>Acytosteliaceae</taxon>
        <taxon>Heterostelium</taxon>
    </lineage>
</organism>
<dbReference type="EMBL" id="ADBJ01000031">
    <property type="protein sequence ID" value="EFA79957.1"/>
    <property type="molecule type" value="Genomic_DNA"/>
</dbReference>
<dbReference type="InParanoid" id="D3BFP3"/>